<dbReference type="Gene3D" id="3.40.50.300">
    <property type="entry name" value="P-loop containing nucleotide triphosphate hydrolases"/>
    <property type="match status" value="1"/>
</dbReference>
<feature type="domain" description="DNA2/NAM7 helicase-like C-terminal" evidence="1">
    <location>
        <begin position="117"/>
        <end position="166"/>
    </location>
</feature>
<dbReference type="InterPro" id="IPR041679">
    <property type="entry name" value="DNA2/NAM7-like_C"/>
</dbReference>
<dbReference type="PANTHER" id="PTHR10887:SF495">
    <property type="entry name" value="HELICASE SENATAXIN ISOFORM X1-RELATED"/>
    <property type="match status" value="1"/>
</dbReference>
<dbReference type="InterPro" id="IPR027417">
    <property type="entry name" value="P-loop_NTPase"/>
</dbReference>
<reference evidence="2 3" key="1">
    <citation type="submission" date="2024-02" db="EMBL/GenBank/DDBJ databases">
        <title>De novo assembly and annotation of 12 fungi associated with fruit tree decline syndrome in Ontario, Canada.</title>
        <authorList>
            <person name="Sulman M."/>
            <person name="Ellouze W."/>
            <person name="Ilyukhin E."/>
        </authorList>
    </citation>
    <scope>NUCLEOTIDE SEQUENCE [LARGE SCALE GENOMIC DNA]</scope>
    <source>
        <strain evidence="2 3">M169</strain>
    </source>
</reference>
<dbReference type="EMBL" id="JAKNSF020000003">
    <property type="protein sequence ID" value="KAK7740240.1"/>
    <property type="molecule type" value="Genomic_DNA"/>
</dbReference>
<gene>
    <name evidence="2" type="ORF">SLS63_001440</name>
</gene>
<sequence>MVPRVNTYEDQYVCSLAERLFMLMDQQFRMLPGLFDPARDAFDHRQGIEDVMTPGADTAIAHNVEMWVMDNVNKCMWKNFFEKVLWPDFLSPKSPHIIDWARLCILTPYRAMTNYIIDSYKGQEKDIVFSSSTVSASSGPKFVANPNRLCVAFTRMRQGLIIVGDQGTRRMEVTEGGQHLDTRAFNHLWDWFCKNNRVVELDASSA</sequence>
<proteinExistence type="predicted"/>
<organism evidence="2 3">
    <name type="scientific">Diaporthe eres</name>
    <name type="common">Phomopsis oblonga</name>
    <dbReference type="NCBI Taxonomy" id="83184"/>
    <lineage>
        <taxon>Eukaryota</taxon>
        <taxon>Fungi</taxon>
        <taxon>Dikarya</taxon>
        <taxon>Ascomycota</taxon>
        <taxon>Pezizomycotina</taxon>
        <taxon>Sordariomycetes</taxon>
        <taxon>Sordariomycetidae</taxon>
        <taxon>Diaporthales</taxon>
        <taxon>Diaporthaceae</taxon>
        <taxon>Diaporthe</taxon>
        <taxon>Diaporthe eres species complex</taxon>
    </lineage>
</organism>
<dbReference type="SUPFAM" id="SSF52540">
    <property type="entry name" value="P-loop containing nucleoside triphosphate hydrolases"/>
    <property type="match status" value="1"/>
</dbReference>
<keyword evidence="3" id="KW-1185">Reference proteome</keyword>
<dbReference type="PANTHER" id="PTHR10887">
    <property type="entry name" value="DNA2/NAM7 HELICASE FAMILY"/>
    <property type="match status" value="1"/>
</dbReference>
<dbReference type="InterPro" id="IPR045055">
    <property type="entry name" value="DNA2/NAM7-like"/>
</dbReference>
<accession>A0ABR1PMC3</accession>
<evidence type="ECO:0000259" key="1">
    <source>
        <dbReference type="Pfam" id="PF13087"/>
    </source>
</evidence>
<name>A0ABR1PMC3_DIAER</name>
<dbReference type="Pfam" id="PF13087">
    <property type="entry name" value="AAA_12"/>
    <property type="match status" value="1"/>
</dbReference>
<evidence type="ECO:0000313" key="2">
    <source>
        <dbReference type="EMBL" id="KAK7740240.1"/>
    </source>
</evidence>
<comment type="caution">
    <text evidence="2">The sequence shown here is derived from an EMBL/GenBank/DDBJ whole genome shotgun (WGS) entry which is preliminary data.</text>
</comment>
<dbReference type="Proteomes" id="UP001430848">
    <property type="component" value="Unassembled WGS sequence"/>
</dbReference>
<evidence type="ECO:0000313" key="3">
    <source>
        <dbReference type="Proteomes" id="UP001430848"/>
    </source>
</evidence>
<protein>
    <recommendedName>
        <fullName evidence="1">DNA2/NAM7 helicase-like C-terminal domain-containing protein</fullName>
    </recommendedName>
</protein>